<accession>X1KC75</accession>
<keyword evidence="1" id="KW-1133">Transmembrane helix</keyword>
<feature type="transmembrane region" description="Helical" evidence="1">
    <location>
        <begin position="20"/>
        <end position="40"/>
    </location>
</feature>
<protein>
    <recommendedName>
        <fullName evidence="2">MacB-like periplasmic core domain-containing protein</fullName>
    </recommendedName>
</protein>
<dbReference type="InterPro" id="IPR025857">
    <property type="entry name" value="MacB_PCD"/>
</dbReference>
<feature type="domain" description="MacB-like periplasmic core" evidence="2">
    <location>
        <begin position="24"/>
        <end position="239"/>
    </location>
</feature>
<dbReference type="GO" id="GO:0022857">
    <property type="term" value="F:transmembrane transporter activity"/>
    <property type="evidence" value="ECO:0007669"/>
    <property type="project" value="TreeGrafter"/>
</dbReference>
<dbReference type="InterPro" id="IPR050250">
    <property type="entry name" value="Macrolide_Exporter_MacB"/>
</dbReference>
<evidence type="ECO:0000256" key="1">
    <source>
        <dbReference type="SAM" id="Phobius"/>
    </source>
</evidence>
<sequence>MHFRFSTIVWKEMWQRKGRLVSGLLAITLGIAVIVGIQSITTVSKQVVARKLDLLGANIQVLPQGTSVDDYYSADIDAPTFPEDYVERIATSMLPGVDNLSPKLTRRVKVDGTPVILTGILPRNELASKPIWQASGLMAAELELACAPSKGRESVVTEEDLKAKRKSIDSLGSNDVWVGSLVAERLKLKKGTTVTLEGQPFTVAHLLPETGTIDDNRIFAHLHTVQKLLGTGRQISNIEIMGCCSEISDGLLGKLRNILPDTRITTIGHIVNTQIETNTLMSKISLVLLVIIILVGAISIATIGSPYSQQPTRGCLTSSVLRTFLYF</sequence>
<keyword evidence="1" id="KW-0472">Membrane</keyword>
<dbReference type="AlphaFoldDB" id="X1KC75"/>
<evidence type="ECO:0000259" key="2">
    <source>
        <dbReference type="Pfam" id="PF12704"/>
    </source>
</evidence>
<dbReference type="PANTHER" id="PTHR30572:SF4">
    <property type="entry name" value="ABC TRANSPORTER PERMEASE YTRF"/>
    <property type="match status" value="1"/>
</dbReference>
<gene>
    <name evidence="3" type="ORF">S06H3_11952</name>
</gene>
<dbReference type="PANTHER" id="PTHR30572">
    <property type="entry name" value="MEMBRANE COMPONENT OF TRANSPORTER-RELATED"/>
    <property type="match status" value="1"/>
</dbReference>
<organism evidence="3">
    <name type="scientific">marine sediment metagenome</name>
    <dbReference type="NCBI Taxonomy" id="412755"/>
    <lineage>
        <taxon>unclassified sequences</taxon>
        <taxon>metagenomes</taxon>
        <taxon>ecological metagenomes</taxon>
    </lineage>
</organism>
<name>X1KC75_9ZZZZ</name>
<dbReference type="GO" id="GO:0005886">
    <property type="term" value="C:plasma membrane"/>
    <property type="evidence" value="ECO:0007669"/>
    <property type="project" value="TreeGrafter"/>
</dbReference>
<dbReference type="Pfam" id="PF12704">
    <property type="entry name" value="MacB_PCD"/>
    <property type="match status" value="1"/>
</dbReference>
<evidence type="ECO:0000313" key="3">
    <source>
        <dbReference type="EMBL" id="GAI04607.1"/>
    </source>
</evidence>
<reference evidence="3" key="1">
    <citation type="journal article" date="2014" name="Front. Microbiol.">
        <title>High frequency of phylogenetically diverse reductive dehalogenase-homologous genes in deep subseafloor sedimentary metagenomes.</title>
        <authorList>
            <person name="Kawai M."/>
            <person name="Futagami T."/>
            <person name="Toyoda A."/>
            <person name="Takaki Y."/>
            <person name="Nishi S."/>
            <person name="Hori S."/>
            <person name="Arai W."/>
            <person name="Tsubouchi T."/>
            <person name="Morono Y."/>
            <person name="Uchiyama I."/>
            <person name="Ito T."/>
            <person name="Fujiyama A."/>
            <person name="Inagaki F."/>
            <person name="Takami H."/>
        </authorList>
    </citation>
    <scope>NUCLEOTIDE SEQUENCE</scope>
    <source>
        <strain evidence="3">Expedition CK06-06</strain>
    </source>
</reference>
<keyword evidence="1" id="KW-0812">Transmembrane</keyword>
<feature type="transmembrane region" description="Helical" evidence="1">
    <location>
        <begin position="284"/>
        <end position="303"/>
    </location>
</feature>
<proteinExistence type="predicted"/>
<dbReference type="EMBL" id="BARV01005875">
    <property type="protein sequence ID" value="GAI04607.1"/>
    <property type="molecule type" value="Genomic_DNA"/>
</dbReference>
<comment type="caution">
    <text evidence="3">The sequence shown here is derived from an EMBL/GenBank/DDBJ whole genome shotgun (WGS) entry which is preliminary data.</text>
</comment>